<dbReference type="Proteomes" id="UP000000845">
    <property type="component" value="Chromosome"/>
</dbReference>
<dbReference type="STRING" id="526218.Sterm_0324"/>
<accession>D1ALU0</accession>
<dbReference type="NCBIfam" id="TIGR01484">
    <property type="entry name" value="HAD-SF-IIB"/>
    <property type="match status" value="1"/>
</dbReference>
<dbReference type="NCBIfam" id="TIGR00099">
    <property type="entry name" value="Cof-subfamily"/>
    <property type="match status" value="1"/>
</dbReference>
<reference evidence="1 2" key="2">
    <citation type="journal article" date="2010" name="Stand. Genomic Sci.">
        <title>Complete genome sequence of Sebaldella termitidis type strain (NCTC 11300).</title>
        <authorList>
            <person name="Harmon-Smith M."/>
            <person name="Celia L."/>
            <person name="Chertkov O."/>
            <person name="Lapidus A."/>
            <person name="Copeland A."/>
            <person name="Glavina Del Rio T."/>
            <person name="Nolan M."/>
            <person name="Lucas S."/>
            <person name="Tice H."/>
            <person name="Cheng J.F."/>
            <person name="Han C."/>
            <person name="Detter J.C."/>
            <person name="Bruce D."/>
            <person name="Goodwin L."/>
            <person name="Pitluck S."/>
            <person name="Pati A."/>
            <person name="Liolios K."/>
            <person name="Ivanova N."/>
            <person name="Mavromatis K."/>
            <person name="Mikhailova N."/>
            <person name="Chen A."/>
            <person name="Palaniappan K."/>
            <person name="Land M."/>
            <person name="Hauser L."/>
            <person name="Chang Y.J."/>
            <person name="Jeffries C.D."/>
            <person name="Brettin T."/>
            <person name="Goker M."/>
            <person name="Beck B."/>
            <person name="Bristow J."/>
            <person name="Eisen J.A."/>
            <person name="Markowitz V."/>
            <person name="Hugenholtz P."/>
            <person name="Kyrpides N.C."/>
            <person name="Klenk H.P."/>
            <person name="Chen F."/>
        </authorList>
    </citation>
    <scope>NUCLEOTIDE SEQUENCE [LARGE SCALE GENOMIC DNA]</scope>
    <source>
        <strain evidence="2">ATCC 33386 / NCTC 11300</strain>
    </source>
</reference>
<keyword evidence="2" id="KW-1185">Reference proteome</keyword>
<dbReference type="eggNOG" id="COG0561">
    <property type="taxonomic scope" value="Bacteria"/>
</dbReference>
<dbReference type="EMBL" id="CP001739">
    <property type="protein sequence ID" value="ACZ07208.1"/>
    <property type="molecule type" value="Genomic_DNA"/>
</dbReference>
<dbReference type="InterPro" id="IPR000150">
    <property type="entry name" value="Cof"/>
</dbReference>
<keyword evidence="1" id="KW-0378">Hydrolase</keyword>
<dbReference type="HOGENOM" id="CLU_044146_0_1_0"/>
<proteinExistence type="predicted"/>
<dbReference type="SFLD" id="SFLDG01140">
    <property type="entry name" value="C2.B:_Phosphomannomutase_and_P"/>
    <property type="match status" value="1"/>
</dbReference>
<dbReference type="RefSeq" id="WP_012859807.1">
    <property type="nucleotide sequence ID" value="NC_013517.1"/>
</dbReference>
<gene>
    <name evidence="1" type="ordered locus">Sterm_0324</name>
</gene>
<dbReference type="PANTHER" id="PTHR10000:SF8">
    <property type="entry name" value="HAD SUPERFAMILY HYDROLASE-LIKE, TYPE 3"/>
    <property type="match status" value="1"/>
</dbReference>
<reference evidence="2" key="1">
    <citation type="submission" date="2009-09" db="EMBL/GenBank/DDBJ databases">
        <title>The complete chromosome of Sebaldella termitidis ATCC 33386.</title>
        <authorList>
            <consortium name="US DOE Joint Genome Institute (JGI-PGF)"/>
            <person name="Lucas S."/>
            <person name="Copeland A."/>
            <person name="Lapidus A."/>
            <person name="Glavina del Rio T."/>
            <person name="Dalin E."/>
            <person name="Tice H."/>
            <person name="Bruce D."/>
            <person name="Goodwin L."/>
            <person name="Pitluck S."/>
            <person name="Kyrpides N."/>
            <person name="Mavromatis K."/>
            <person name="Ivanova N."/>
            <person name="Mikhailova N."/>
            <person name="Sims D."/>
            <person name="Meincke L."/>
            <person name="Brettin T."/>
            <person name="Detter J.C."/>
            <person name="Han C."/>
            <person name="Larimer F."/>
            <person name="Land M."/>
            <person name="Hauser L."/>
            <person name="Markowitz V."/>
            <person name="Cheng J.F."/>
            <person name="Hugenholtz P."/>
            <person name="Woyke T."/>
            <person name="Wu D."/>
            <person name="Eisen J.A."/>
        </authorList>
    </citation>
    <scope>NUCLEOTIDE SEQUENCE [LARGE SCALE GENOMIC DNA]</scope>
    <source>
        <strain evidence="2">ATCC 33386 / NCTC 11300</strain>
    </source>
</reference>
<dbReference type="SFLD" id="SFLDS00003">
    <property type="entry name" value="Haloacid_Dehalogenase"/>
    <property type="match status" value="1"/>
</dbReference>
<sequence length="275" mass="30972">MGYKLIVSDMDETLLNDNREISENNLKMIKLAKEKYGIKFVPATGRGYASIQNELARLGLHDLPGEYVISYNGAIITENKGNTLLRSNGLDYNIMKEIFDFGLTKNVCQHVYTKDTVYVFNVNQYEKEKMDGYNGGRVYMEENSVDFLKNEKIYKILFQNPDVPYLMSLEKPMKNLTENCTVSYSSNRYMEFNSIGIDKGNGLRSLAEILGIDVKDTIAVGDNYNDISMLKTAGLSIAVSNAVDDAKKAAHYVTEADNNKGAVAELIEKFIINRI</sequence>
<dbReference type="CDD" id="cd07516">
    <property type="entry name" value="HAD_Pase"/>
    <property type="match status" value="1"/>
</dbReference>
<dbReference type="Gene3D" id="3.40.50.1000">
    <property type="entry name" value="HAD superfamily/HAD-like"/>
    <property type="match status" value="1"/>
</dbReference>
<dbReference type="GO" id="GO:0016791">
    <property type="term" value="F:phosphatase activity"/>
    <property type="evidence" value="ECO:0007669"/>
    <property type="project" value="UniProtKB-ARBA"/>
</dbReference>
<dbReference type="SUPFAM" id="SSF56784">
    <property type="entry name" value="HAD-like"/>
    <property type="match status" value="1"/>
</dbReference>
<protein>
    <submittedName>
        <fullName evidence="1">Cof-like hydrolase</fullName>
    </submittedName>
</protein>
<name>D1ALU0_SEBTE</name>
<dbReference type="Pfam" id="PF08282">
    <property type="entry name" value="Hydrolase_3"/>
    <property type="match status" value="1"/>
</dbReference>
<evidence type="ECO:0000313" key="2">
    <source>
        <dbReference type="Proteomes" id="UP000000845"/>
    </source>
</evidence>
<dbReference type="InterPro" id="IPR023214">
    <property type="entry name" value="HAD_sf"/>
</dbReference>
<dbReference type="Gene3D" id="3.30.1240.10">
    <property type="match status" value="1"/>
</dbReference>
<dbReference type="InterPro" id="IPR006379">
    <property type="entry name" value="HAD-SF_hydro_IIB"/>
</dbReference>
<organism evidence="1 2">
    <name type="scientific">Sebaldella termitidis (strain ATCC 33386 / NCTC 11300)</name>
    <dbReference type="NCBI Taxonomy" id="526218"/>
    <lineage>
        <taxon>Bacteria</taxon>
        <taxon>Fusobacteriati</taxon>
        <taxon>Fusobacteriota</taxon>
        <taxon>Fusobacteriia</taxon>
        <taxon>Fusobacteriales</taxon>
        <taxon>Leptotrichiaceae</taxon>
        <taxon>Sebaldella</taxon>
    </lineage>
</organism>
<dbReference type="KEGG" id="str:Sterm_0324"/>
<dbReference type="PANTHER" id="PTHR10000">
    <property type="entry name" value="PHOSPHOSERINE PHOSPHATASE"/>
    <property type="match status" value="1"/>
</dbReference>
<evidence type="ECO:0000313" key="1">
    <source>
        <dbReference type="EMBL" id="ACZ07208.1"/>
    </source>
</evidence>
<dbReference type="GO" id="GO:0005829">
    <property type="term" value="C:cytosol"/>
    <property type="evidence" value="ECO:0007669"/>
    <property type="project" value="TreeGrafter"/>
</dbReference>
<dbReference type="GO" id="GO:0000287">
    <property type="term" value="F:magnesium ion binding"/>
    <property type="evidence" value="ECO:0007669"/>
    <property type="project" value="TreeGrafter"/>
</dbReference>
<dbReference type="InterPro" id="IPR036412">
    <property type="entry name" value="HAD-like_sf"/>
</dbReference>
<dbReference type="AlphaFoldDB" id="D1ALU0"/>